<evidence type="ECO:0000259" key="7">
    <source>
        <dbReference type="Pfam" id="PF01385"/>
    </source>
</evidence>
<proteinExistence type="inferred from homology"/>
<dbReference type="NCBIfam" id="NF040570">
    <property type="entry name" value="guided_TnpB"/>
    <property type="match status" value="1"/>
</dbReference>
<comment type="caution">
    <text evidence="10">The sequence shown here is derived from an EMBL/GenBank/DDBJ whole genome shotgun (WGS) entry which is preliminary data.</text>
</comment>
<organism evidence="10 11">
    <name type="scientific">Moorena bouillonii PNG</name>
    <dbReference type="NCBI Taxonomy" id="568701"/>
    <lineage>
        <taxon>Bacteria</taxon>
        <taxon>Bacillati</taxon>
        <taxon>Cyanobacteriota</taxon>
        <taxon>Cyanophyceae</taxon>
        <taxon>Coleofasciculales</taxon>
        <taxon>Coleofasciculaceae</taxon>
        <taxon>Moorena</taxon>
    </lineage>
</organism>
<sequence length="397" mass="44480">MLTLTYEYKIKPSQGQIDYIESTLEVCRRVWNFALRERKDWINSRKSPINACSLVSEYIIPADAPYPGFKEQSKALTTAKKDNPLLKAANAQVLQQVIRTLDRAFKDMKGRGFGFPRFKRVGRMRSFVFPQLGKDPLGEGRVKLPGLGWVVIRQSRPYPEGFEVKQARIVRRASGYYVMLSFQCDVSVPELPLLGKVVGVDVGLAYFASTSTGMQIERPKFFVDMQRQLKLLQRRLKRKVKGSANWKKLQHRIARLHEQIANTRKDFHFKVAHQICAMGDVIVVEELNLIALSRGMLGKHMLDAGHGQFLNSILPWVGFKTGTLIILEDAAGTSQECPACGSVVKKSISQRWHECTCGCSMPRDVASGQVLVNRLLGRGAHGLENACGDGLSGARFA</sequence>
<dbReference type="AlphaFoldDB" id="A0A1U7MYP0"/>
<accession>A0A1U7MYP0</accession>
<evidence type="ECO:0000256" key="5">
    <source>
        <dbReference type="ARBA" id="ARBA00023125"/>
    </source>
</evidence>
<dbReference type="Pfam" id="PF07282">
    <property type="entry name" value="Cas12f1-like_TNB"/>
    <property type="match status" value="1"/>
</dbReference>
<keyword evidence="11" id="KW-1185">Reference proteome</keyword>
<dbReference type="GO" id="GO:0046872">
    <property type="term" value="F:metal ion binding"/>
    <property type="evidence" value="ECO:0007669"/>
    <property type="project" value="UniProtKB-KW"/>
</dbReference>
<evidence type="ECO:0000256" key="6">
    <source>
        <dbReference type="ARBA" id="ARBA00023172"/>
    </source>
</evidence>
<evidence type="ECO:0000313" key="10">
    <source>
        <dbReference type="EMBL" id="OLT58810.1"/>
    </source>
</evidence>
<keyword evidence="2" id="KW-0815">Transposition</keyword>
<protein>
    <submittedName>
        <fullName evidence="10">Transposase</fullName>
    </submittedName>
</protein>
<keyword evidence="5" id="KW-0238">DNA-binding</keyword>
<dbReference type="GO" id="GO:0003677">
    <property type="term" value="F:DNA binding"/>
    <property type="evidence" value="ECO:0007669"/>
    <property type="project" value="UniProtKB-KW"/>
</dbReference>
<dbReference type="Pfam" id="PF12323">
    <property type="entry name" value="HTH_OrfB_IS605"/>
    <property type="match status" value="1"/>
</dbReference>
<evidence type="ECO:0000256" key="4">
    <source>
        <dbReference type="ARBA" id="ARBA00022833"/>
    </source>
</evidence>
<dbReference type="GO" id="GO:0006310">
    <property type="term" value="P:DNA recombination"/>
    <property type="evidence" value="ECO:0007669"/>
    <property type="project" value="UniProtKB-KW"/>
</dbReference>
<dbReference type="EMBL" id="MKZS01000001">
    <property type="protein sequence ID" value="OLT58810.1"/>
    <property type="molecule type" value="Genomic_DNA"/>
</dbReference>
<evidence type="ECO:0000259" key="8">
    <source>
        <dbReference type="Pfam" id="PF07282"/>
    </source>
</evidence>
<dbReference type="InterPro" id="IPR010095">
    <property type="entry name" value="Cas12f1-like_TNB"/>
</dbReference>
<dbReference type="InterPro" id="IPR001959">
    <property type="entry name" value="Transposase"/>
</dbReference>
<dbReference type="Pfam" id="PF01385">
    <property type="entry name" value="OrfB_IS605"/>
    <property type="match status" value="1"/>
</dbReference>
<feature type="domain" description="Probable transposase IS891/IS1136/IS1341" evidence="7">
    <location>
        <begin position="183"/>
        <end position="291"/>
    </location>
</feature>
<evidence type="ECO:0000256" key="3">
    <source>
        <dbReference type="ARBA" id="ARBA00022723"/>
    </source>
</evidence>
<dbReference type="Proteomes" id="UP000186657">
    <property type="component" value="Unassembled WGS sequence"/>
</dbReference>
<feature type="domain" description="Cas12f1-like TNB" evidence="8">
    <location>
        <begin position="317"/>
        <end position="366"/>
    </location>
</feature>
<dbReference type="RefSeq" id="WP_075897598.1">
    <property type="nucleotide sequence ID" value="NZ_MKZS01000001.1"/>
</dbReference>
<feature type="domain" description="Transposase putative helix-turn-helix" evidence="9">
    <location>
        <begin position="1"/>
        <end position="46"/>
    </location>
</feature>
<evidence type="ECO:0000256" key="1">
    <source>
        <dbReference type="ARBA" id="ARBA00008761"/>
    </source>
</evidence>
<keyword evidence="4" id="KW-0862">Zinc</keyword>
<dbReference type="InterPro" id="IPR021027">
    <property type="entry name" value="Transposase_put_HTH"/>
</dbReference>
<gene>
    <name evidence="10" type="ORF">BJP37_06880</name>
</gene>
<comment type="similarity">
    <text evidence="1">In the C-terminal section; belongs to the transposase 35 family.</text>
</comment>
<reference evidence="10 11" key="1">
    <citation type="submission" date="2016-10" db="EMBL/GenBank/DDBJ databases">
        <title>Comparative genomics uncovers the prolific and rare metabolic potential of the cyanobacterial genus Moorea.</title>
        <authorList>
            <person name="Leao T."/>
            <person name="Castelao G."/>
            <person name="Korobeynikov A."/>
            <person name="Monroe E.A."/>
            <person name="Podell S."/>
            <person name="Glukhov E."/>
            <person name="Allen E."/>
            <person name="Gerwick W.H."/>
            <person name="Gerwick L."/>
        </authorList>
    </citation>
    <scope>NUCLEOTIDE SEQUENCE [LARGE SCALE GENOMIC DNA]</scope>
    <source>
        <strain evidence="10 11">PNG5-198</strain>
    </source>
</reference>
<evidence type="ECO:0000256" key="2">
    <source>
        <dbReference type="ARBA" id="ARBA00022578"/>
    </source>
</evidence>
<keyword evidence="6" id="KW-0233">DNA recombination</keyword>
<evidence type="ECO:0000259" key="9">
    <source>
        <dbReference type="Pfam" id="PF12323"/>
    </source>
</evidence>
<evidence type="ECO:0000313" key="11">
    <source>
        <dbReference type="Proteomes" id="UP000186657"/>
    </source>
</evidence>
<name>A0A1U7MYP0_9CYAN</name>
<keyword evidence="3" id="KW-0479">Metal-binding</keyword>
<dbReference type="GO" id="GO:0032196">
    <property type="term" value="P:transposition"/>
    <property type="evidence" value="ECO:0007669"/>
    <property type="project" value="UniProtKB-KW"/>
</dbReference>